<organism evidence="9 10">
    <name type="scientific">Candidatus Berkelbacteria bacterium RIFCSPLOWO2_01_FULL_50_28</name>
    <dbReference type="NCBI Taxonomy" id="1797471"/>
    <lineage>
        <taxon>Bacteria</taxon>
        <taxon>Candidatus Berkelbacteria</taxon>
    </lineage>
</organism>
<dbReference type="CDD" id="cd00773">
    <property type="entry name" value="HisRS-like_core"/>
    <property type="match status" value="1"/>
</dbReference>
<dbReference type="InterPro" id="IPR015807">
    <property type="entry name" value="His-tRNA-ligase"/>
</dbReference>
<dbReference type="EC" id="6.1.1.21" evidence="6"/>
<accession>A0A1F5EB35</accession>
<dbReference type="SUPFAM" id="SSF52954">
    <property type="entry name" value="Class II aaRS ABD-related"/>
    <property type="match status" value="1"/>
</dbReference>
<dbReference type="PIRSF" id="PIRSF001549">
    <property type="entry name" value="His-tRNA_synth"/>
    <property type="match status" value="1"/>
</dbReference>
<keyword evidence="2 6" id="KW-0547">Nucleotide-binding</keyword>
<dbReference type="GO" id="GO:0005524">
    <property type="term" value="F:ATP binding"/>
    <property type="evidence" value="ECO:0007669"/>
    <property type="project" value="UniProtKB-UniRule"/>
</dbReference>
<dbReference type="GO" id="GO:0005737">
    <property type="term" value="C:cytoplasm"/>
    <property type="evidence" value="ECO:0007669"/>
    <property type="project" value="UniProtKB-SubCell"/>
</dbReference>
<evidence type="ECO:0000256" key="7">
    <source>
        <dbReference type="PIRSR" id="PIRSR001549-1"/>
    </source>
</evidence>
<feature type="binding site" evidence="7">
    <location>
        <begin position="267"/>
        <end position="268"/>
    </location>
    <ligand>
        <name>L-histidine</name>
        <dbReference type="ChEBI" id="CHEBI:57595"/>
    </ligand>
</feature>
<dbReference type="InterPro" id="IPR041715">
    <property type="entry name" value="HisRS-like_core"/>
</dbReference>
<reference evidence="9 10" key="1">
    <citation type="journal article" date="2016" name="Nat. Commun.">
        <title>Thousands of microbial genomes shed light on interconnected biogeochemical processes in an aquifer system.</title>
        <authorList>
            <person name="Anantharaman K."/>
            <person name="Brown C.T."/>
            <person name="Hug L.A."/>
            <person name="Sharon I."/>
            <person name="Castelle C.J."/>
            <person name="Probst A.J."/>
            <person name="Thomas B.C."/>
            <person name="Singh A."/>
            <person name="Wilkins M.J."/>
            <person name="Karaoz U."/>
            <person name="Brodie E.L."/>
            <person name="Williams K.H."/>
            <person name="Hubbard S.S."/>
            <person name="Banfield J.F."/>
        </authorList>
    </citation>
    <scope>NUCLEOTIDE SEQUENCE [LARGE SCALE GENOMIC DNA]</scope>
</reference>
<feature type="domain" description="Aminoacyl-transfer RNA synthetases class-II family profile" evidence="8">
    <location>
        <begin position="22"/>
        <end position="319"/>
    </location>
</feature>
<dbReference type="Proteomes" id="UP000177481">
    <property type="component" value="Unassembled WGS sequence"/>
</dbReference>
<keyword evidence="6" id="KW-0963">Cytoplasm</keyword>
<evidence type="ECO:0000313" key="10">
    <source>
        <dbReference type="Proteomes" id="UP000177481"/>
    </source>
</evidence>
<dbReference type="EMBL" id="MEZX01000002">
    <property type="protein sequence ID" value="OGD64627.1"/>
    <property type="molecule type" value="Genomic_DNA"/>
</dbReference>
<protein>
    <recommendedName>
        <fullName evidence="6">Histidine--tRNA ligase</fullName>
        <ecNumber evidence="6">6.1.1.21</ecNumber>
    </recommendedName>
    <alternativeName>
        <fullName evidence="6">Histidyl-tRNA synthetase</fullName>
        <shortName evidence="6">HisRS</shortName>
    </alternativeName>
</protein>
<dbReference type="PROSITE" id="PS50862">
    <property type="entry name" value="AA_TRNA_LIGASE_II"/>
    <property type="match status" value="1"/>
</dbReference>
<dbReference type="Pfam" id="PF13393">
    <property type="entry name" value="tRNA-synt_His"/>
    <property type="match status" value="1"/>
</dbReference>
<dbReference type="Gene3D" id="3.30.930.10">
    <property type="entry name" value="Bira Bifunctional Protein, Domain 2"/>
    <property type="match status" value="1"/>
</dbReference>
<feature type="binding site" evidence="7">
    <location>
        <position position="126"/>
    </location>
    <ligand>
        <name>L-histidine</name>
        <dbReference type="ChEBI" id="CHEBI:57595"/>
    </ligand>
</feature>
<evidence type="ECO:0000313" key="9">
    <source>
        <dbReference type="EMBL" id="OGD64627.1"/>
    </source>
</evidence>
<feature type="binding site" evidence="7">
    <location>
        <position position="263"/>
    </location>
    <ligand>
        <name>L-histidine</name>
        <dbReference type="ChEBI" id="CHEBI:57595"/>
    </ligand>
</feature>
<evidence type="ECO:0000259" key="8">
    <source>
        <dbReference type="PROSITE" id="PS50862"/>
    </source>
</evidence>
<dbReference type="HAMAP" id="MF_00127">
    <property type="entry name" value="His_tRNA_synth"/>
    <property type="match status" value="1"/>
</dbReference>
<comment type="caution">
    <text evidence="9">The sequence shown here is derived from an EMBL/GenBank/DDBJ whole genome shotgun (WGS) entry which is preliminary data.</text>
</comment>
<feature type="binding site" evidence="7">
    <location>
        <begin position="78"/>
        <end position="80"/>
    </location>
    <ligand>
        <name>L-histidine</name>
        <dbReference type="ChEBI" id="CHEBI:57595"/>
    </ligand>
</feature>
<keyword evidence="6" id="KW-0030">Aminoacyl-tRNA synthetase</keyword>
<dbReference type="SUPFAM" id="SSF55681">
    <property type="entry name" value="Class II aaRS and biotin synthetases"/>
    <property type="match status" value="1"/>
</dbReference>
<gene>
    <name evidence="6" type="primary">hisS</name>
    <name evidence="9" type="ORF">A3A71_01060</name>
</gene>
<evidence type="ECO:0000256" key="6">
    <source>
        <dbReference type="HAMAP-Rule" id="MF_00127"/>
    </source>
</evidence>
<dbReference type="InterPro" id="IPR004516">
    <property type="entry name" value="HisRS/HisZ"/>
</dbReference>
<evidence type="ECO:0000256" key="4">
    <source>
        <dbReference type="ARBA" id="ARBA00022917"/>
    </source>
</evidence>
<keyword evidence="3 6" id="KW-0067">ATP-binding</keyword>
<proteinExistence type="inferred from homology"/>
<evidence type="ECO:0000256" key="2">
    <source>
        <dbReference type="ARBA" id="ARBA00022741"/>
    </source>
</evidence>
<evidence type="ECO:0000256" key="3">
    <source>
        <dbReference type="ARBA" id="ARBA00022840"/>
    </source>
</evidence>
<comment type="subunit">
    <text evidence="6">Homodimer.</text>
</comment>
<dbReference type="PANTHER" id="PTHR11476">
    <property type="entry name" value="HISTIDYL-TRNA SYNTHETASE"/>
    <property type="match status" value="1"/>
</dbReference>
<comment type="subcellular location">
    <subcellularLocation>
        <location evidence="6">Cytoplasm</location>
    </subcellularLocation>
</comment>
<feature type="binding site" evidence="7">
    <location>
        <position position="122"/>
    </location>
    <ligand>
        <name>L-histidine</name>
        <dbReference type="ChEBI" id="CHEBI:57595"/>
    </ligand>
</feature>
<dbReference type="PANTHER" id="PTHR11476:SF7">
    <property type="entry name" value="HISTIDINE--TRNA LIGASE"/>
    <property type="match status" value="1"/>
</dbReference>
<sequence length="414" mass="46335">MEKETLQPLSGFRDLLDPRKARLLGVLAKTFQRFGYRPLETPIIEKQDILLGKMGDEAQKLLYLFEDSGKRKVGLRYDLTVPLSRFVAANYRELPLPFKRYEIGPVFRAEKPQKGRYRQFTQADIDVVGDGGSLGSETEILEVVAATSDELGLKITFEINDRQLLIRGLDELKIAESSRGKLLRLLDKKDKVSEIQLQKELSSLELTDVQKRNVTHLFLSGQNEELETWEKLVGKEAVGPVEKLLAQAKRIGLMAKFSPAMVRGLDYYTGLIFEGKLIDGESSSVVGGGRYDGLVEDLVGQKLPAVGISFGVDRLLEALKEDEPSAIFVANIDSTLEDDLRLWVKKLRQSGTSVELYAAPTDIGTQLKYASRRGYKKVILPLEDSWGMGTVEVKDLISGAQRAIKRADIEDERT</sequence>
<keyword evidence="6 9" id="KW-0436">Ligase</keyword>
<dbReference type="GO" id="GO:0004821">
    <property type="term" value="F:histidine-tRNA ligase activity"/>
    <property type="evidence" value="ECO:0007669"/>
    <property type="project" value="UniProtKB-UniRule"/>
</dbReference>
<dbReference type="AlphaFoldDB" id="A0A1F5EB35"/>
<dbReference type="InterPro" id="IPR036621">
    <property type="entry name" value="Anticodon-bd_dom_sf"/>
</dbReference>
<dbReference type="InterPro" id="IPR045864">
    <property type="entry name" value="aa-tRNA-synth_II/BPL/LPL"/>
</dbReference>
<comment type="similarity">
    <text evidence="1 6">Belongs to the class-II aminoacyl-tRNA synthetase family.</text>
</comment>
<dbReference type="GO" id="GO:0006427">
    <property type="term" value="P:histidyl-tRNA aminoacylation"/>
    <property type="evidence" value="ECO:0007669"/>
    <property type="project" value="UniProtKB-UniRule"/>
</dbReference>
<feature type="binding site" evidence="7">
    <location>
        <position position="108"/>
    </location>
    <ligand>
        <name>L-histidine</name>
        <dbReference type="ChEBI" id="CHEBI:57595"/>
    </ligand>
</feature>
<dbReference type="STRING" id="1797471.A3A71_01060"/>
<dbReference type="NCBIfam" id="TIGR00442">
    <property type="entry name" value="hisS"/>
    <property type="match status" value="1"/>
</dbReference>
<evidence type="ECO:0000256" key="5">
    <source>
        <dbReference type="ARBA" id="ARBA00047639"/>
    </source>
</evidence>
<dbReference type="Gene3D" id="3.40.50.800">
    <property type="entry name" value="Anticodon-binding domain"/>
    <property type="match status" value="1"/>
</dbReference>
<comment type="catalytic activity">
    <reaction evidence="5 6">
        <text>tRNA(His) + L-histidine + ATP = L-histidyl-tRNA(His) + AMP + diphosphate + H(+)</text>
        <dbReference type="Rhea" id="RHEA:17313"/>
        <dbReference type="Rhea" id="RHEA-COMP:9665"/>
        <dbReference type="Rhea" id="RHEA-COMP:9689"/>
        <dbReference type="ChEBI" id="CHEBI:15378"/>
        <dbReference type="ChEBI" id="CHEBI:30616"/>
        <dbReference type="ChEBI" id="CHEBI:33019"/>
        <dbReference type="ChEBI" id="CHEBI:57595"/>
        <dbReference type="ChEBI" id="CHEBI:78442"/>
        <dbReference type="ChEBI" id="CHEBI:78527"/>
        <dbReference type="ChEBI" id="CHEBI:456215"/>
        <dbReference type="EC" id="6.1.1.21"/>
    </reaction>
</comment>
<dbReference type="InterPro" id="IPR006195">
    <property type="entry name" value="aa-tRNA-synth_II"/>
</dbReference>
<name>A0A1F5EB35_9BACT</name>
<evidence type="ECO:0000256" key="1">
    <source>
        <dbReference type="ARBA" id="ARBA00008226"/>
    </source>
</evidence>
<keyword evidence="4 6" id="KW-0648">Protein biosynthesis</keyword>